<name>A0A1T3NPH3_9ACTN</name>
<feature type="domain" description="BetI-type transcriptional repressor C-terminal" evidence="1">
    <location>
        <begin position="82"/>
        <end position="192"/>
    </location>
</feature>
<proteinExistence type="predicted"/>
<keyword evidence="3" id="KW-1185">Reference proteome</keyword>
<dbReference type="InterPro" id="IPR039538">
    <property type="entry name" value="BetI_C"/>
</dbReference>
<gene>
    <name evidence="2" type="ORF">B4N89_31270</name>
</gene>
<evidence type="ECO:0000313" key="3">
    <source>
        <dbReference type="Proteomes" id="UP000190037"/>
    </source>
</evidence>
<protein>
    <recommendedName>
        <fullName evidence="1">BetI-type transcriptional repressor C-terminal domain-containing protein</fullName>
    </recommendedName>
</protein>
<dbReference type="InterPro" id="IPR036271">
    <property type="entry name" value="Tet_transcr_reg_TetR-rel_C_sf"/>
</dbReference>
<dbReference type="OrthoDB" id="9816296at2"/>
<sequence length="202" mass="21549">MSGPRDAARDEDRVRAAAFRLVVAGGGAAVAPELVAAELEPPVADLGLADADDVLLAAVHWSHRRIARRFFDLTAGRFGLAALREGLADLLPLDADRVDETVLELAVWHRARVCAKVAENNRRERGDLSVIVRGVLADARDDGELVDGVDVDTAAAGLLALIDGLSVHVLLYPERMSAETAARTLTAELDRITRPAPPAEGR</sequence>
<dbReference type="Pfam" id="PF13977">
    <property type="entry name" value="TetR_C_6"/>
    <property type="match status" value="1"/>
</dbReference>
<comment type="caution">
    <text evidence="2">The sequence shown here is derived from an EMBL/GenBank/DDBJ whole genome shotgun (WGS) entry which is preliminary data.</text>
</comment>
<evidence type="ECO:0000259" key="1">
    <source>
        <dbReference type="Pfam" id="PF13977"/>
    </source>
</evidence>
<dbReference type="Proteomes" id="UP000190037">
    <property type="component" value="Unassembled WGS sequence"/>
</dbReference>
<dbReference type="EMBL" id="MWQN01000002">
    <property type="protein sequence ID" value="OPC78654.1"/>
    <property type="molecule type" value="Genomic_DNA"/>
</dbReference>
<reference evidence="2 3" key="1">
    <citation type="submission" date="2017-03" db="EMBL/GenBank/DDBJ databases">
        <title>Draft genome sequence of Streptomyces scabrisporus NF3, endophyte isolated from Amphipterygium adstringens.</title>
        <authorList>
            <person name="Vazquez M."/>
            <person name="Ceapa C.D."/>
            <person name="Rodriguez Luna D."/>
            <person name="Sanchez Esquivel S."/>
        </authorList>
    </citation>
    <scope>NUCLEOTIDE SEQUENCE [LARGE SCALE GENOMIC DNA]</scope>
    <source>
        <strain evidence="2 3">NF3</strain>
    </source>
</reference>
<dbReference type="SUPFAM" id="SSF48498">
    <property type="entry name" value="Tetracyclin repressor-like, C-terminal domain"/>
    <property type="match status" value="1"/>
</dbReference>
<evidence type="ECO:0000313" key="2">
    <source>
        <dbReference type="EMBL" id="OPC78654.1"/>
    </source>
</evidence>
<dbReference type="Gene3D" id="1.10.357.10">
    <property type="entry name" value="Tetracycline Repressor, domain 2"/>
    <property type="match status" value="1"/>
</dbReference>
<dbReference type="STRING" id="159449.B4N89_31270"/>
<dbReference type="AlphaFoldDB" id="A0A1T3NPH3"/>
<dbReference type="RefSeq" id="WP_078979855.1">
    <property type="nucleotide sequence ID" value="NZ_MWQN01000002.1"/>
</dbReference>
<organism evidence="2 3">
    <name type="scientific">Embleya scabrispora</name>
    <dbReference type="NCBI Taxonomy" id="159449"/>
    <lineage>
        <taxon>Bacteria</taxon>
        <taxon>Bacillati</taxon>
        <taxon>Actinomycetota</taxon>
        <taxon>Actinomycetes</taxon>
        <taxon>Kitasatosporales</taxon>
        <taxon>Streptomycetaceae</taxon>
        <taxon>Embleya</taxon>
    </lineage>
</organism>
<accession>A0A1T3NPH3</accession>